<keyword evidence="2" id="KW-1133">Transmembrane helix</keyword>
<name>A0A4S4EL32_CAMSN</name>
<feature type="region of interest" description="Disordered" evidence="1">
    <location>
        <begin position="1"/>
        <end position="36"/>
    </location>
</feature>
<evidence type="ECO:0000313" key="4">
    <source>
        <dbReference type="Proteomes" id="UP000306102"/>
    </source>
</evidence>
<keyword evidence="2" id="KW-0812">Transmembrane</keyword>
<evidence type="ECO:0000256" key="1">
    <source>
        <dbReference type="SAM" id="MobiDB-lite"/>
    </source>
</evidence>
<proteinExistence type="predicted"/>
<dbReference type="PANTHER" id="PTHR31170">
    <property type="entry name" value="BNAC04G53230D PROTEIN"/>
    <property type="match status" value="1"/>
</dbReference>
<gene>
    <name evidence="3" type="ORF">TEA_018299</name>
</gene>
<dbReference type="Proteomes" id="UP000306102">
    <property type="component" value="Unassembled WGS sequence"/>
</dbReference>
<evidence type="ECO:0000256" key="2">
    <source>
        <dbReference type="SAM" id="Phobius"/>
    </source>
</evidence>
<dbReference type="AlphaFoldDB" id="A0A4S4EL32"/>
<dbReference type="PANTHER" id="PTHR31170:SF25">
    <property type="entry name" value="BNAA09G04570D PROTEIN"/>
    <property type="match status" value="1"/>
</dbReference>
<dbReference type="EMBL" id="SDRB02003587">
    <property type="protein sequence ID" value="THG17320.1"/>
    <property type="molecule type" value="Genomic_DNA"/>
</dbReference>
<keyword evidence="4" id="KW-1185">Reference proteome</keyword>
<feature type="transmembrane region" description="Helical" evidence="2">
    <location>
        <begin position="445"/>
        <end position="464"/>
    </location>
</feature>
<accession>A0A4S4EL32</accession>
<sequence>MALMASGRDERLLPRRRKHDSENVNKSEPQSTVKEEIEGWEKNVQEELDEVEAYDAGLPNIFKVPSRLRDLEKTDPYTPRLVSIGPYHRYKHKQHEELKEIEKHKKHLLQLVLNRRKNSLGDLNEGNMIVKLLDDAKPCFDKPMLEGFNNIRLLKMLLLDACFILELLHDYANDWKECGGNKNPLYVLCQRGFLPFIRRDLLMLENQLPFSVLFKIYRVFWDSSVSKQTIVGLVLTFFNPVIPGISLKIFPFDDPLHLLNIVHLSLEPNTVEQGSETHILVGSVQEEGRKTVSVHSVTRLRGTGIKFRKKDSSIFTEIEFKKGTLLIPPLLIHGSTRSTFLNLMAFEQCYPDCGRHITSYVSFMDGLIDSSKDVEHLVVKGIISHHLGSDEDVATLINNLRKEMTFYTNKNMSDISEELNKHYKQKLRTWTTTLKREYLKDPWKIISLVVAGLLILLTAVQAAYSMLYQIQQLAGYILPFGFLGVF</sequence>
<feature type="compositionally biased region" description="Basic and acidic residues" evidence="1">
    <location>
        <begin position="7"/>
        <end position="25"/>
    </location>
</feature>
<evidence type="ECO:0000313" key="3">
    <source>
        <dbReference type="EMBL" id="THG17320.1"/>
    </source>
</evidence>
<comment type="caution">
    <text evidence="3">The sequence shown here is derived from an EMBL/GenBank/DDBJ whole genome shotgun (WGS) entry which is preliminary data.</text>
</comment>
<dbReference type="Pfam" id="PF03140">
    <property type="entry name" value="DUF247"/>
    <property type="match status" value="1"/>
</dbReference>
<keyword evidence="2" id="KW-0472">Membrane</keyword>
<organism evidence="3 4">
    <name type="scientific">Camellia sinensis var. sinensis</name>
    <name type="common">China tea</name>
    <dbReference type="NCBI Taxonomy" id="542762"/>
    <lineage>
        <taxon>Eukaryota</taxon>
        <taxon>Viridiplantae</taxon>
        <taxon>Streptophyta</taxon>
        <taxon>Embryophyta</taxon>
        <taxon>Tracheophyta</taxon>
        <taxon>Spermatophyta</taxon>
        <taxon>Magnoliopsida</taxon>
        <taxon>eudicotyledons</taxon>
        <taxon>Gunneridae</taxon>
        <taxon>Pentapetalae</taxon>
        <taxon>asterids</taxon>
        <taxon>Ericales</taxon>
        <taxon>Theaceae</taxon>
        <taxon>Camellia</taxon>
    </lineage>
</organism>
<dbReference type="STRING" id="542762.A0A4S4EL32"/>
<dbReference type="InterPro" id="IPR004158">
    <property type="entry name" value="DUF247_pln"/>
</dbReference>
<reference evidence="3 4" key="1">
    <citation type="journal article" date="2018" name="Proc. Natl. Acad. Sci. U.S.A.">
        <title>Draft genome sequence of Camellia sinensis var. sinensis provides insights into the evolution of the tea genome and tea quality.</title>
        <authorList>
            <person name="Wei C."/>
            <person name="Yang H."/>
            <person name="Wang S."/>
            <person name="Zhao J."/>
            <person name="Liu C."/>
            <person name="Gao L."/>
            <person name="Xia E."/>
            <person name="Lu Y."/>
            <person name="Tai Y."/>
            <person name="She G."/>
            <person name="Sun J."/>
            <person name="Cao H."/>
            <person name="Tong W."/>
            <person name="Gao Q."/>
            <person name="Li Y."/>
            <person name="Deng W."/>
            <person name="Jiang X."/>
            <person name="Wang W."/>
            <person name="Chen Q."/>
            <person name="Zhang S."/>
            <person name="Li H."/>
            <person name="Wu J."/>
            <person name="Wang P."/>
            <person name="Li P."/>
            <person name="Shi C."/>
            <person name="Zheng F."/>
            <person name="Jian J."/>
            <person name="Huang B."/>
            <person name="Shan D."/>
            <person name="Shi M."/>
            <person name="Fang C."/>
            <person name="Yue Y."/>
            <person name="Li F."/>
            <person name="Li D."/>
            <person name="Wei S."/>
            <person name="Han B."/>
            <person name="Jiang C."/>
            <person name="Yin Y."/>
            <person name="Xia T."/>
            <person name="Zhang Z."/>
            <person name="Bennetzen J.L."/>
            <person name="Zhao S."/>
            <person name="Wan X."/>
        </authorList>
    </citation>
    <scope>NUCLEOTIDE SEQUENCE [LARGE SCALE GENOMIC DNA]</scope>
    <source>
        <strain evidence="4">cv. Shuchazao</strain>
        <tissue evidence="3">Leaf</tissue>
    </source>
</reference>
<protein>
    <submittedName>
        <fullName evidence="3">Uncharacterized protein</fullName>
    </submittedName>
</protein>